<dbReference type="Proteomes" id="UP000001857">
    <property type="component" value="Chromosome II"/>
</dbReference>
<name>B5EUA0_ALIFM</name>
<accession>B5EUA0</accession>
<dbReference type="KEGG" id="vfm:VFMJ11_A0719"/>
<dbReference type="HOGENOM" id="CLU_3298410_0_0_6"/>
<protein>
    <submittedName>
        <fullName evidence="1">Uncharacterized protein</fullName>
    </submittedName>
</protein>
<gene>
    <name evidence="1" type="ordered locus">VFMJ11_A0719</name>
</gene>
<reference evidence="2" key="1">
    <citation type="submission" date="2008-08" db="EMBL/GenBank/DDBJ databases">
        <title>Complete sequence of Vibrio fischeri strain MJ11.</title>
        <authorList>
            <person name="Mandel M.J."/>
            <person name="Stabb E.V."/>
            <person name="Ruby E.G."/>
            <person name="Ferriera S."/>
            <person name="Johnson J."/>
            <person name="Kravitz S."/>
            <person name="Beeson K."/>
            <person name="Sutton G."/>
            <person name="Rogers Y.-H."/>
            <person name="Friedman R."/>
            <person name="Frazier M."/>
            <person name="Venter J.C."/>
        </authorList>
    </citation>
    <scope>NUCLEOTIDE SEQUENCE [LARGE SCALE GENOMIC DNA]</scope>
    <source>
        <strain evidence="2">MJ11</strain>
    </source>
</reference>
<proteinExistence type="predicted"/>
<reference evidence="1 2" key="2">
    <citation type="journal article" date="2009" name="Nature">
        <title>A single regulatory gene is sufficient to alter bacterial host range.</title>
        <authorList>
            <person name="Mandel M.J."/>
            <person name="Wollenberg M.S."/>
            <person name="Stabb E.V."/>
            <person name="Visick K.L."/>
            <person name="Ruby E.G."/>
        </authorList>
    </citation>
    <scope>NUCLEOTIDE SEQUENCE [LARGE SCALE GENOMIC DNA]</scope>
    <source>
        <strain evidence="1 2">MJ11</strain>
    </source>
</reference>
<dbReference type="AlphaFoldDB" id="B5EUA0"/>
<sequence length="40" mass="4703">MKRKNASETPELRPKIVNCRTCEMKIKGNKEEGKPPYFHI</sequence>
<organism evidence="1 2">
    <name type="scientific">Aliivibrio fischeri (strain MJ11)</name>
    <name type="common">Vibrio fischeri</name>
    <dbReference type="NCBI Taxonomy" id="388396"/>
    <lineage>
        <taxon>Bacteria</taxon>
        <taxon>Pseudomonadati</taxon>
        <taxon>Pseudomonadota</taxon>
        <taxon>Gammaproteobacteria</taxon>
        <taxon>Vibrionales</taxon>
        <taxon>Vibrionaceae</taxon>
        <taxon>Aliivibrio</taxon>
    </lineage>
</organism>
<evidence type="ECO:0000313" key="1">
    <source>
        <dbReference type="EMBL" id="ACH63684.1"/>
    </source>
</evidence>
<evidence type="ECO:0000313" key="2">
    <source>
        <dbReference type="Proteomes" id="UP000001857"/>
    </source>
</evidence>
<dbReference type="EMBL" id="CP001133">
    <property type="protein sequence ID" value="ACH63684.1"/>
    <property type="molecule type" value="Genomic_DNA"/>
</dbReference>